<dbReference type="Gene3D" id="3.50.30.50">
    <property type="entry name" value="Putative cyclase"/>
    <property type="match status" value="1"/>
</dbReference>
<sequence>MPMPEQFTDLAERVNNWGRWGAADERGTLNLITPEAVVRAAALIRAGKRFSLALPLDETGPQIGLIPGRDNPRRTMIMVNAPVMGDRHAFRTSDDRVEMGLQACTHWDALAHASYEGRLYNGFDPESITEAGAAHCGIDKAGTIVGRGVLLDVPRALGVEKLGDASQGHALTPADLDAAVELARAEIRPGDIVLVRTGAMKVLKAGDKGGYCFPTSGPSMQTVPWFHAHDVAAVATDNIAFEVYPPERDDAQLPVHLLHLVEMGMLQGQNWDLEVLAEDCADDGVYEFFLSASPEPFTHAAGAPVNPVAVK</sequence>
<gene>
    <name evidence="1" type="ORF">GCM10009838_39290</name>
</gene>
<dbReference type="Proteomes" id="UP001499854">
    <property type="component" value="Unassembled WGS sequence"/>
</dbReference>
<dbReference type="PANTHER" id="PTHR34861">
    <property type="match status" value="1"/>
</dbReference>
<name>A0ABN2RV71_9ACTN</name>
<comment type="caution">
    <text evidence="1">The sequence shown here is derived from an EMBL/GenBank/DDBJ whole genome shotgun (WGS) entry which is preliminary data.</text>
</comment>
<keyword evidence="2" id="KW-1185">Reference proteome</keyword>
<dbReference type="Pfam" id="PF04199">
    <property type="entry name" value="Cyclase"/>
    <property type="match status" value="1"/>
</dbReference>
<dbReference type="InterPro" id="IPR007325">
    <property type="entry name" value="KFase/CYL"/>
</dbReference>
<dbReference type="EMBL" id="BAAAQM010000021">
    <property type="protein sequence ID" value="GAA1975282.1"/>
    <property type="molecule type" value="Genomic_DNA"/>
</dbReference>
<accession>A0ABN2RV71</accession>
<evidence type="ECO:0000313" key="1">
    <source>
        <dbReference type="EMBL" id="GAA1975282.1"/>
    </source>
</evidence>
<protein>
    <submittedName>
        <fullName evidence="1">Cyclase family protein</fullName>
    </submittedName>
</protein>
<dbReference type="PANTHER" id="PTHR34861:SF10">
    <property type="entry name" value="CYCLASE"/>
    <property type="match status" value="1"/>
</dbReference>
<organism evidence="1 2">
    <name type="scientific">Catenulispora subtropica</name>
    <dbReference type="NCBI Taxonomy" id="450798"/>
    <lineage>
        <taxon>Bacteria</taxon>
        <taxon>Bacillati</taxon>
        <taxon>Actinomycetota</taxon>
        <taxon>Actinomycetes</taxon>
        <taxon>Catenulisporales</taxon>
        <taxon>Catenulisporaceae</taxon>
        <taxon>Catenulispora</taxon>
    </lineage>
</organism>
<dbReference type="RefSeq" id="WP_344658509.1">
    <property type="nucleotide sequence ID" value="NZ_BAAAQM010000021.1"/>
</dbReference>
<dbReference type="InterPro" id="IPR037175">
    <property type="entry name" value="KFase_sf"/>
</dbReference>
<dbReference type="SUPFAM" id="SSF102198">
    <property type="entry name" value="Putative cyclase"/>
    <property type="match status" value="1"/>
</dbReference>
<proteinExistence type="predicted"/>
<evidence type="ECO:0000313" key="2">
    <source>
        <dbReference type="Proteomes" id="UP001499854"/>
    </source>
</evidence>
<reference evidence="1 2" key="1">
    <citation type="journal article" date="2019" name="Int. J. Syst. Evol. Microbiol.">
        <title>The Global Catalogue of Microorganisms (GCM) 10K type strain sequencing project: providing services to taxonomists for standard genome sequencing and annotation.</title>
        <authorList>
            <consortium name="The Broad Institute Genomics Platform"/>
            <consortium name="The Broad Institute Genome Sequencing Center for Infectious Disease"/>
            <person name="Wu L."/>
            <person name="Ma J."/>
        </authorList>
    </citation>
    <scope>NUCLEOTIDE SEQUENCE [LARGE SCALE GENOMIC DNA]</scope>
    <source>
        <strain evidence="1 2">JCM 16013</strain>
    </source>
</reference>